<reference evidence="2" key="1">
    <citation type="journal article" date="2009" name="BMC Genomics">
        <title>Evidence for niche adaptation in the genome of the bovine pathogen Streptococcus uberis.</title>
        <authorList>
            <person name="Ward P.N."/>
            <person name="Holden M.T.G."/>
            <person name="Leigh J.A."/>
            <person name="Lennard N."/>
            <person name="Bignell A."/>
            <person name="Barron A."/>
            <person name="Clark L."/>
            <person name="Quail M.A."/>
            <person name="Woodward J."/>
            <person name="Barrell B.G."/>
            <person name="Egan S.A."/>
            <person name="Field T.R."/>
            <person name="Maskell D."/>
            <person name="Kehoe M."/>
            <person name="Dowson C.G."/>
            <person name="Chanter N."/>
            <person name="Whatmore A.M."/>
            <person name="Bentley S.D."/>
            <person name="Parkhill J."/>
        </authorList>
    </citation>
    <scope>NUCLEOTIDE SEQUENCE [LARGE SCALE GENOMIC DNA]</scope>
    <source>
        <strain evidence="2">ATCC BAA-854 / 0140J</strain>
    </source>
</reference>
<dbReference type="HOGENOM" id="CLU_3012572_0_0_9"/>
<dbReference type="AlphaFoldDB" id="B9DT70"/>
<gene>
    <name evidence="1" type="ordered locus">SUB0193</name>
</gene>
<keyword evidence="2" id="KW-1185">Reference proteome</keyword>
<protein>
    <submittedName>
        <fullName evidence="1">Uncharacterized protein</fullName>
    </submittedName>
</protein>
<accession>B9DT70</accession>
<dbReference type="EMBL" id="AM946015">
    <property type="protein sequence ID" value="CAR40654.1"/>
    <property type="molecule type" value="Genomic_DNA"/>
</dbReference>
<dbReference type="KEGG" id="sub:SUB0193"/>
<name>B9DT70_STRU0</name>
<dbReference type="STRING" id="218495.SUB0193"/>
<evidence type="ECO:0000313" key="2">
    <source>
        <dbReference type="Proteomes" id="UP000000449"/>
    </source>
</evidence>
<dbReference type="Proteomes" id="UP000000449">
    <property type="component" value="Chromosome"/>
</dbReference>
<organism evidence="1 2">
    <name type="scientific">Streptococcus uberis (strain ATCC BAA-854 / 0140J)</name>
    <dbReference type="NCBI Taxonomy" id="218495"/>
    <lineage>
        <taxon>Bacteria</taxon>
        <taxon>Bacillati</taxon>
        <taxon>Bacillota</taxon>
        <taxon>Bacilli</taxon>
        <taxon>Lactobacillales</taxon>
        <taxon>Streptococcaceae</taxon>
        <taxon>Streptococcus</taxon>
    </lineage>
</organism>
<evidence type="ECO:0000313" key="1">
    <source>
        <dbReference type="EMBL" id="CAR40654.1"/>
    </source>
</evidence>
<sequence length="56" mass="6572">MFFHLSNKAFANLKRKIFDSLGNSFTFPKSLPFKKKPIATTLPQFLQEKKGRFCYI</sequence>
<proteinExistence type="predicted"/>